<dbReference type="InterPro" id="IPR050194">
    <property type="entry name" value="Glycosyltransferase_grp1"/>
</dbReference>
<evidence type="ECO:0000313" key="2">
    <source>
        <dbReference type="EMBL" id="MBT1705492.1"/>
    </source>
</evidence>
<dbReference type="Gene3D" id="3.40.50.2000">
    <property type="entry name" value="Glycogen Phosphorylase B"/>
    <property type="match status" value="2"/>
</dbReference>
<feature type="domain" description="Glycosyl transferase family 1" evidence="1">
    <location>
        <begin position="247"/>
        <end position="398"/>
    </location>
</feature>
<dbReference type="SUPFAM" id="SSF53756">
    <property type="entry name" value="UDP-Glycosyltransferase/glycogen phosphorylase"/>
    <property type="match status" value="1"/>
</dbReference>
<dbReference type="PANTHER" id="PTHR45947:SF3">
    <property type="entry name" value="SULFOQUINOVOSYL TRANSFERASE SQD2"/>
    <property type="match status" value="1"/>
</dbReference>
<evidence type="ECO:0000313" key="3">
    <source>
        <dbReference type="Proteomes" id="UP000772618"/>
    </source>
</evidence>
<proteinExistence type="predicted"/>
<keyword evidence="2" id="KW-0808">Transferase</keyword>
<organism evidence="2 3">
    <name type="scientific">Chryseosolibacter indicus</name>
    <dbReference type="NCBI Taxonomy" id="2782351"/>
    <lineage>
        <taxon>Bacteria</taxon>
        <taxon>Pseudomonadati</taxon>
        <taxon>Bacteroidota</taxon>
        <taxon>Cytophagia</taxon>
        <taxon>Cytophagales</taxon>
        <taxon>Chryseotaleaceae</taxon>
        <taxon>Chryseosolibacter</taxon>
    </lineage>
</organism>
<gene>
    <name evidence="2" type="ORF">KK060_19530</name>
</gene>
<sequence>MNKKVLIVTYYWPPSAGSGVQRWLKFVKYLPQFGWQPYVFTPKNPSFNLKDESLLRDVPKEAEVIHFPIWEPYEAFFKLGALFGNKKKEKANSIININNDSLFNKVSTWIRGNMLIPDPRRFWIKPSVKFLESFLREKKIDIIITTGPPHSMHLIGYELKKRNPALKWIADFRDPWSEWGLLDSLRVTSLARSLHRKMEKKVLTLADVITTITPFYVSHFEKLAKRKVQLLTNGFDEDDFKGLKHEVKDNFTICHVGVINEKCNPRPLMNVIFKLIKENKDFASKVRIDFVGEVHSDFKSFVEQNKTLSSVTSFVPSIPHKELVRVYASSSLLLLILSGYKNAEGYMPGKLFEYLATGLPVLGVGPEHGNAADLLKTTSAGVMVDETSISEIENYIIKTFIAWGSNGHNIDKPVDNQYSRKNLTSQLSKILELKSIK</sequence>
<dbReference type="RefSeq" id="WP_254155438.1">
    <property type="nucleotide sequence ID" value="NZ_JAHESD010000057.1"/>
</dbReference>
<reference evidence="2 3" key="1">
    <citation type="submission" date="2021-05" db="EMBL/GenBank/DDBJ databases">
        <title>A Polyphasic approach of four new species of the genus Ohtaekwangia: Ohtaekwangia histidinii sp. nov., Ohtaekwangia cretensis sp. nov., Ohtaekwangia indiensis sp. nov., Ohtaekwangia reichenbachii sp. nov. from diverse environment.</title>
        <authorList>
            <person name="Octaviana S."/>
        </authorList>
    </citation>
    <scope>NUCLEOTIDE SEQUENCE [LARGE SCALE GENOMIC DNA]</scope>
    <source>
        <strain evidence="2 3">PWU20</strain>
    </source>
</reference>
<dbReference type="Proteomes" id="UP000772618">
    <property type="component" value="Unassembled WGS sequence"/>
</dbReference>
<accession>A0ABS5VVN1</accession>
<keyword evidence="3" id="KW-1185">Reference proteome</keyword>
<dbReference type="EMBL" id="JAHESD010000057">
    <property type="protein sequence ID" value="MBT1705492.1"/>
    <property type="molecule type" value="Genomic_DNA"/>
</dbReference>
<dbReference type="Pfam" id="PF00534">
    <property type="entry name" value="Glycos_transf_1"/>
    <property type="match status" value="1"/>
</dbReference>
<comment type="caution">
    <text evidence="2">The sequence shown here is derived from an EMBL/GenBank/DDBJ whole genome shotgun (WGS) entry which is preliminary data.</text>
</comment>
<name>A0ABS5VVN1_9BACT</name>
<dbReference type="InterPro" id="IPR001296">
    <property type="entry name" value="Glyco_trans_1"/>
</dbReference>
<dbReference type="PANTHER" id="PTHR45947">
    <property type="entry name" value="SULFOQUINOVOSYL TRANSFERASE SQD2"/>
    <property type="match status" value="1"/>
</dbReference>
<protein>
    <submittedName>
        <fullName evidence="2">Glycosyl transferase</fullName>
    </submittedName>
</protein>
<dbReference type="GO" id="GO:0016740">
    <property type="term" value="F:transferase activity"/>
    <property type="evidence" value="ECO:0007669"/>
    <property type="project" value="UniProtKB-KW"/>
</dbReference>
<evidence type="ECO:0000259" key="1">
    <source>
        <dbReference type="Pfam" id="PF00534"/>
    </source>
</evidence>